<gene>
    <name evidence="2" type="ORF">DFH07DRAFT_950077</name>
</gene>
<evidence type="ECO:0000313" key="3">
    <source>
        <dbReference type="Proteomes" id="UP001215280"/>
    </source>
</evidence>
<evidence type="ECO:0000313" key="2">
    <source>
        <dbReference type="EMBL" id="KAJ7780854.1"/>
    </source>
</evidence>
<sequence length="1105" mass="124321">MNSDQATESHELGENDPTVSTTELEDTEGSDAIAEAAADISSQKRRDFNISDAFNRYLDVWSRGPPAELANMVLGIVETYARVEDGTRNMDIKLTEIDPEVFLKQLLESHGRQDPDYQWIFDRFWVNGIISLAQLAKIVDDYCSEIEPLLKRFIEEKAPLESWTPKEGTKYREFLRALNIPDLHGGPDMLLHDLGSFAHHPELQKRVENIFPIGEDNHVVVLNTSGSGKTRLTFEGLCQFWGLYFTSCVDTQGHGSADLQNVMDRIEDEKGFTKNLPLTDFATAHLANRQIARGYLTDVLYARLAILAKFCQIAMQLNSGTLLDEHKKYWLILQLKPSHLAHKDWDIFNELSKRIHGFKWKDSKVITRLAAEVRALTGPGFGARSALFCVIDEAQAAAEKYTGAFRSLKLDSSNARSLLRELVAVWGLVMGMWLILAGTGMKKSVMDETLASAILKEGSVVTAFDIGGFDDATDQMEYMKSLMPDDFKCSEKAQNLFRLAHYWLRGRFRFTATFMRVLLLAGFQDAELLLQQYVSVCTAPPLSDPNAALALQNTGFVPTGGNLNAWVVQTSKRTVGGFKTFSFERLKQNSKLFNDIKICISKFHLRSDISSLHLTNSEYEAVEYGFARVVAVEDQKKAYVVEGQRPTRVILNEPLVVLALMQWLRERDLSVHEGLSLRARTGVTEANGSNGLEEYFAFYFSTVFDDDTPLNKIFRFKKGEPKWAKKPAKLISLYRRDAEWDSLRDQNSEPESGRVLRGSRPSVALGIGGDRAVAQGWLQHNIETPFLFPDTNFGPDILFVLELESKSRIWVAVQSKYSSASLLRKSVLEDALRSIAPSRFYLGKPKGEPETWEATQHNETVSRLKELPNRLKYVPERPNDGAGEYSLLRVVAGWPAKIKLHDREILEKTKARVKKKKTKGEAKDKGNAKRTVKGKKKAEEAPLFGFAFYKDPGNHPLVELDMDFMAKKVKMLHPRDASDPTDSSWLDYPSAPPPNLKRQRGYALYSEEPAPKRVRLDSRDEDEEGFVPPPSSTQEDAEMSELSDSSDLPELSDNLDEAADASSEDEEPDAGAEDSDASPEDAVTRSFQGRYQTRARTKSINASRK</sequence>
<organism evidence="2 3">
    <name type="scientific">Mycena maculata</name>
    <dbReference type="NCBI Taxonomy" id="230809"/>
    <lineage>
        <taxon>Eukaryota</taxon>
        <taxon>Fungi</taxon>
        <taxon>Dikarya</taxon>
        <taxon>Basidiomycota</taxon>
        <taxon>Agaricomycotina</taxon>
        <taxon>Agaricomycetes</taxon>
        <taxon>Agaricomycetidae</taxon>
        <taxon>Agaricales</taxon>
        <taxon>Marasmiineae</taxon>
        <taxon>Mycenaceae</taxon>
        <taxon>Mycena</taxon>
    </lineage>
</organism>
<proteinExistence type="predicted"/>
<keyword evidence="3" id="KW-1185">Reference proteome</keyword>
<comment type="caution">
    <text evidence="2">The sequence shown here is derived from an EMBL/GenBank/DDBJ whole genome shotgun (WGS) entry which is preliminary data.</text>
</comment>
<feature type="compositionally biased region" description="Low complexity" evidence="1">
    <location>
        <begin position="1042"/>
        <end position="1052"/>
    </location>
</feature>
<name>A0AAD7KB11_9AGAR</name>
<dbReference type="AlphaFoldDB" id="A0AAD7KB11"/>
<feature type="region of interest" description="Disordered" evidence="1">
    <location>
        <begin position="1"/>
        <end position="31"/>
    </location>
</feature>
<feature type="region of interest" description="Disordered" evidence="1">
    <location>
        <begin position="911"/>
        <end position="936"/>
    </location>
</feature>
<feature type="region of interest" description="Disordered" evidence="1">
    <location>
        <begin position="974"/>
        <end position="1105"/>
    </location>
</feature>
<feature type="compositionally biased region" description="Basic and acidic residues" evidence="1">
    <location>
        <begin position="1009"/>
        <end position="1018"/>
    </location>
</feature>
<reference evidence="2" key="1">
    <citation type="submission" date="2023-03" db="EMBL/GenBank/DDBJ databases">
        <title>Massive genome expansion in bonnet fungi (Mycena s.s.) driven by repeated elements and novel gene families across ecological guilds.</title>
        <authorList>
            <consortium name="Lawrence Berkeley National Laboratory"/>
            <person name="Harder C.B."/>
            <person name="Miyauchi S."/>
            <person name="Viragh M."/>
            <person name="Kuo A."/>
            <person name="Thoen E."/>
            <person name="Andreopoulos B."/>
            <person name="Lu D."/>
            <person name="Skrede I."/>
            <person name="Drula E."/>
            <person name="Henrissat B."/>
            <person name="Morin E."/>
            <person name="Kohler A."/>
            <person name="Barry K."/>
            <person name="LaButti K."/>
            <person name="Morin E."/>
            <person name="Salamov A."/>
            <person name="Lipzen A."/>
            <person name="Mereny Z."/>
            <person name="Hegedus B."/>
            <person name="Baldrian P."/>
            <person name="Stursova M."/>
            <person name="Weitz H."/>
            <person name="Taylor A."/>
            <person name="Grigoriev I.V."/>
            <person name="Nagy L.G."/>
            <person name="Martin F."/>
            <person name="Kauserud H."/>
        </authorList>
    </citation>
    <scope>NUCLEOTIDE SEQUENCE</scope>
    <source>
        <strain evidence="2">CBHHK188m</strain>
    </source>
</reference>
<feature type="compositionally biased region" description="Acidic residues" evidence="1">
    <location>
        <begin position="1053"/>
        <end position="1079"/>
    </location>
</feature>
<dbReference type="EMBL" id="JARJLG010000005">
    <property type="protein sequence ID" value="KAJ7780854.1"/>
    <property type="molecule type" value="Genomic_DNA"/>
</dbReference>
<accession>A0AAD7KB11</accession>
<evidence type="ECO:0000256" key="1">
    <source>
        <dbReference type="SAM" id="MobiDB-lite"/>
    </source>
</evidence>
<protein>
    <submittedName>
        <fullName evidence="2">Uncharacterized protein</fullName>
    </submittedName>
</protein>
<dbReference type="Proteomes" id="UP001215280">
    <property type="component" value="Unassembled WGS sequence"/>
</dbReference>
<feature type="compositionally biased region" description="Basic residues" evidence="1">
    <location>
        <begin position="1093"/>
        <end position="1105"/>
    </location>
</feature>